<comment type="caution">
    <text evidence="3">The sequence shown here is derived from an EMBL/GenBank/DDBJ whole genome shotgun (WGS) entry which is preliminary data.</text>
</comment>
<keyword evidence="2" id="KW-0732">Signal</keyword>
<feature type="compositionally biased region" description="Basic and acidic residues" evidence="1">
    <location>
        <begin position="115"/>
        <end position="142"/>
    </location>
</feature>
<feature type="chain" id="PRO_5020694499" evidence="2">
    <location>
        <begin position="23"/>
        <end position="227"/>
    </location>
</feature>
<feature type="region of interest" description="Disordered" evidence="1">
    <location>
        <begin position="111"/>
        <end position="169"/>
    </location>
</feature>
<evidence type="ECO:0000256" key="2">
    <source>
        <dbReference type="SAM" id="SignalP"/>
    </source>
</evidence>
<dbReference type="RefSeq" id="XP_029739013.1">
    <property type="nucleotide sequence ID" value="XM_029884303.1"/>
</dbReference>
<dbReference type="KEGG" id="sgra:EX895_003705"/>
<keyword evidence="4" id="KW-1185">Reference proteome</keyword>
<proteinExistence type="predicted"/>
<organism evidence="3 4">
    <name type="scientific">Sporisorium graminicola</name>
    <dbReference type="NCBI Taxonomy" id="280036"/>
    <lineage>
        <taxon>Eukaryota</taxon>
        <taxon>Fungi</taxon>
        <taxon>Dikarya</taxon>
        <taxon>Basidiomycota</taxon>
        <taxon>Ustilaginomycotina</taxon>
        <taxon>Ustilaginomycetes</taxon>
        <taxon>Ustilaginales</taxon>
        <taxon>Ustilaginaceae</taxon>
        <taxon>Sporisorium</taxon>
    </lineage>
</organism>
<feature type="signal peptide" evidence="2">
    <location>
        <begin position="1"/>
        <end position="22"/>
    </location>
</feature>
<gene>
    <name evidence="3" type="ORF">EX895_003705</name>
</gene>
<evidence type="ECO:0000313" key="3">
    <source>
        <dbReference type="EMBL" id="TKY87028.1"/>
    </source>
</evidence>
<protein>
    <submittedName>
        <fullName evidence="3">Uncharacterized protein</fullName>
    </submittedName>
</protein>
<sequence>MRLAPGLLALTVGVPLFRASLALPTPMMEGEGLEELVDTVRLFGESSAEVLDSFDADAAGRRLGDSPISGVVTEPYARVRLGIAATERFQSFGRHPMPVERARHAEELLQSMHGPDYDGRPPRRVADDEKEGGDLSRGEWTPHETAPSTPRPLPSARDNAIELSPTSEQIERIREQLHEDRRKTPRAKWPLKIPQALRRVLPGGGSSYAASGDLSKLQWWAKAKQRD</sequence>
<evidence type="ECO:0000313" key="4">
    <source>
        <dbReference type="Proteomes" id="UP000306050"/>
    </source>
</evidence>
<dbReference type="GeneID" id="40726600"/>
<evidence type="ECO:0000256" key="1">
    <source>
        <dbReference type="SAM" id="MobiDB-lite"/>
    </source>
</evidence>
<accession>A0A4U7KUL6</accession>
<name>A0A4U7KUL6_9BASI</name>
<dbReference type="EMBL" id="SRRM01000014">
    <property type="protein sequence ID" value="TKY87028.1"/>
    <property type="molecule type" value="Genomic_DNA"/>
</dbReference>
<dbReference type="Proteomes" id="UP000306050">
    <property type="component" value="Chromosome SGRAM_22"/>
</dbReference>
<dbReference type="AlphaFoldDB" id="A0A4U7KUL6"/>
<reference evidence="3 4" key="1">
    <citation type="submission" date="2019-05" db="EMBL/GenBank/DDBJ databases">
        <title>Sporisorium graminicola CBS 10092 draft sequencing and annotation.</title>
        <authorList>
            <person name="Solano-Gonzalez S."/>
            <person name="Caddick M.X."/>
            <person name="Darby A."/>
        </authorList>
    </citation>
    <scope>NUCLEOTIDE SEQUENCE [LARGE SCALE GENOMIC DNA]</scope>
    <source>
        <strain evidence="3 4">CBS 10092</strain>
    </source>
</reference>